<dbReference type="InterPro" id="IPR027417">
    <property type="entry name" value="P-loop_NTPase"/>
</dbReference>
<dbReference type="InterPro" id="IPR001054">
    <property type="entry name" value="A/G_cyclase"/>
</dbReference>
<dbReference type="InterPro" id="IPR041664">
    <property type="entry name" value="AAA_16"/>
</dbReference>
<dbReference type="InterPro" id="IPR001660">
    <property type="entry name" value="SAM"/>
</dbReference>
<dbReference type="Pfam" id="PF00211">
    <property type="entry name" value="Guanylate_cyc"/>
    <property type="match status" value="1"/>
</dbReference>
<dbReference type="CDD" id="cd09487">
    <property type="entry name" value="SAM_superfamily"/>
    <property type="match status" value="1"/>
</dbReference>
<evidence type="ECO:0000313" key="5">
    <source>
        <dbReference type="EMBL" id="PXV84290.1"/>
    </source>
</evidence>
<dbReference type="Proteomes" id="UP000247780">
    <property type="component" value="Unassembled WGS sequence"/>
</dbReference>
<dbReference type="InterPro" id="IPR013761">
    <property type="entry name" value="SAM/pointed_sf"/>
</dbReference>
<dbReference type="SUPFAM" id="SSF47769">
    <property type="entry name" value="SAM/Pointed domain"/>
    <property type="match status" value="1"/>
</dbReference>
<dbReference type="InterPro" id="IPR029787">
    <property type="entry name" value="Nucleotide_cyclase"/>
</dbReference>
<dbReference type="InterPro" id="IPR011990">
    <property type="entry name" value="TPR-like_helical_dom_sf"/>
</dbReference>
<dbReference type="Pfam" id="PF13191">
    <property type="entry name" value="AAA_16"/>
    <property type="match status" value="1"/>
</dbReference>
<gene>
    <name evidence="5" type="ORF">C8R14_101177</name>
</gene>
<evidence type="ECO:0000259" key="3">
    <source>
        <dbReference type="PROSITE" id="PS50105"/>
    </source>
</evidence>
<proteinExistence type="predicted"/>
<evidence type="ECO:0000256" key="1">
    <source>
        <dbReference type="ARBA" id="ARBA00022741"/>
    </source>
</evidence>
<dbReference type="Gene3D" id="3.30.70.1230">
    <property type="entry name" value="Nucleotide cyclase"/>
    <property type="match status" value="1"/>
</dbReference>
<accession>A0ABX5MDM0</accession>
<feature type="domain" description="Guanylate cyclase" evidence="4">
    <location>
        <begin position="96"/>
        <end position="228"/>
    </location>
</feature>
<name>A0ABX5MDM0_9PROT</name>
<dbReference type="SMART" id="SM00454">
    <property type="entry name" value="SAM"/>
    <property type="match status" value="1"/>
</dbReference>
<dbReference type="RefSeq" id="WP_011633312.1">
    <property type="nucleotide sequence ID" value="NZ_FNYF01000004.1"/>
</dbReference>
<dbReference type="Gene3D" id="3.40.50.300">
    <property type="entry name" value="P-loop containing nucleotide triphosphate hydrolases"/>
    <property type="match status" value="1"/>
</dbReference>
<evidence type="ECO:0000313" key="6">
    <source>
        <dbReference type="Proteomes" id="UP000247780"/>
    </source>
</evidence>
<evidence type="ECO:0000259" key="4">
    <source>
        <dbReference type="PROSITE" id="PS50125"/>
    </source>
</evidence>
<comment type="caution">
    <text evidence="5">The sequence shown here is derived from an EMBL/GenBank/DDBJ whole genome shotgun (WGS) entry which is preliminary data.</text>
</comment>
<organism evidence="5 6">
    <name type="scientific">Nitrosomonas eutropha</name>
    <dbReference type="NCBI Taxonomy" id="916"/>
    <lineage>
        <taxon>Bacteria</taxon>
        <taxon>Pseudomonadati</taxon>
        <taxon>Pseudomonadota</taxon>
        <taxon>Betaproteobacteria</taxon>
        <taxon>Nitrosomonadales</taxon>
        <taxon>Nitrosomonadaceae</taxon>
        <taxon>Nitrosomonas</taxon>
    </lineage>
</organism>
<dbReference type="SUPFAM" id="SSF48452">
    <property type="entry name" value="TPR-like"/>
    <property type="match status" value="2"/>
</dbReference>
<sequence>MTNDHISEWLDNLGLGIYRESFQQNAITWDVLPELNEGDLEALGVLLGHRKKILRAITQLSQNAEVMDSRPMPADVIQEEQLFRPERDQAERRQLTVMFCDLVDSTALSCRLDPEDLQDVIRRFLDACSQAIDRLNGYIAKYMGDGMLVYFGYPHAYENDAERAVHAGLAILDTVGELNRDNPHLQFDIAARIGVATGQVVVGELIGQDLAKERSVFGETPNLAARLQTLAKPNQLIIDPATKRLVGNEFEFLDLGSFSLKGFDTPVQAWQVLSTRLSVSRFESYRSSHLAKFVGREQEISLLLGRWREAISGEGQVVLLSGEAGIGKSRIVCSLCERLKDERYQTIQFQCSPYHTNTALYPAINFLRQTAGLASHDSAQAQLNKLDALAIEGRIDSQETVSLLADLLSIQGDHRYPLLNVPSEKRKDMTLEALVHYLQRLADRCPLLFTVEDAHWLDPTTQELMTRIIGRIRQMRVLLLITTRPNFKPLWSEYSYVTSLTLNRLPRRHSAELIAAITGGKVLPPEVQQAILAKADGIPLYIETLTENVLGSGLLIEDNNSFTLKGPLKGLPIPDSLQALLMERVDRLGSAREIVQTGAAIGREFTYELLRATVEVPDSELRNALDLFVASGLVLQEGKIPLATYYFKHALVQEAAYSMLPKKPRRILHARIAKTLESRFPERVNMEPELLAYHLEQAGLTGPAVDYWHRAARRDAKQSANIESLNHFNRALDLLKELPQDPERNTLELELLLARGGPLLAVKGYASDEMERNYRRAKDLLSEQSSSVDQFRVIRGLWVVLMLRGHLVRARGLAEDLLALAHREQIAELLIEAHHALGAINLFSGRFDEARTHLSAAKSLDVPDEHRSQVFFYGQDSGISARILLARTLWILGEIEQAETLALEAIGMARALEHPFTRVFTLIFLAWIYAGARNAKRTLELTDEAITVSTQYSFELGLAWATASQGWALAEIGREEGLVKLINGIAATRATGAITNNTSTLALLAEIYLRRNRIDEGLVAIEEAQKLAVTGGELFWQAELFRLKGELLLGQSEQTVQEAEECLCEALKIAQDQYAKIFELRAATSLAKLWRKLNKADDAKRILNAVYSRFNERVDNLDLIEAKTVLEQLGA</sequence>
<dbReference type="PROSITE" id="PS50105">
    <property type="entry name" value="SAM_DOMAIN"/>
    <property type="match status" value="1"/>
</dbReference>
<dbReference type="EMBL" id="QICQ01000001">
    <property type="protein sequence ID" value="PXV84290.1"/>
    <property type="molecule type" value="Genomic_DNA"/>
</dbReference>
<dbReference type="PROSITE" id="PS50125">
    <property type="entry name" value="GUANYLATE_CYCLASE_2"/>
    <property type="match status" value="1"/>
</dbReference>
<dbReference type="SUPFAM" id="SSF52540">
    <property type="entry name" value="P-loop containing nucleoside triphosphate hydrolases"/>
    <property type="match status" value="1"/>
</dbReference>
<dbReference type="PANTHER" id="PTHR16305">
    <property type="entry name" value="TESTICULAR SOLUBLE ADENYLYL CYCLASE"/>
    <property type="match status" value="1"/>
</dbReference>
<evidence type="ECO:0000256" key="2">
    <source>
        <dbReference type="ARBA" id="ARBA00022840"/>
    </source>
</evidence>
<dbReference type="Pfam" id="PF00536">
    <property type="entry name" value="SAM_1"/>
    <property type="match status" value="1"/>
</dbReference>
<dbReference type="Gene3D" id="1.25.40.10">
    <property type="entry name" value="Tetratricopeptide repeat domain"/>
    <property type="match status" value="1"/>
</dbReference>
<dbReference type="PANTHER" id="PTHR16305:SF28">
    <property type="entry name" value="GUANYLATE CYCLASE DOMAIN-CONTAINING PROTEIN"/>
    <property type="match status" value="1"/>
</dbReference>
<dbReference type="SUPFAM" id="SSF55073">
    <property type="entry name" value="Nucleotide cyclase"/>
    <property type="match status" value="1"/>
</dbReference>
<dbReference type="InterPro" id="IPR019734">
    <property type="entry name" value="TPR_rpt"/>
</dbReference>
<keyword evidence="2" id="KW-0067">ATP-binding</keyword>
<protein>
    <submittedName>
        <fullName evidence="5">Adenylate/guanylate cyclase</fullName>
    </submittedName>
</protein>
<keyword evidence="6" id="KW-1185">Reference proteome</keyword>
<dbReference type="CDD" id="cd07302">
    <property type="entry name" value="CHD"/>
    <property type="match status" value="1"/>
</dbReference>
<dbReference type="Gene3D" id="1.10.150.50">
    <property type="entry name" value="Transcription Factor, Ets-1"/>
    <property type="match status" value="1"/>
</dbReference>
<reference evidence="5 6" key="1">
    <citation type="submission" date="2018-04" db="EMBL/GenBank/DDBJ databases">
        <title>Active sludge and wastewater microbial communities from Klosterneuburg, Austria.</title>
        <authorList>
            <person name="Wagner M."/>
        </authorList>
    </citation>
    <scope>NUCLEOTIDE SEQUENCE [LARGE SCALE GENOMIC DNA]</scope>
    <source>
        <strain evidence="5 6">Nm 57</strain>
    </source>
</reference>
<feature type="domain" description="SAM" evidence="3">
    <location>
        <begin position="1"/>
        <end position="63"/>
    </location>
</feature>
<dbReference type="SMART" id="SM00044">
    <property type="entry name" value="CYCc"/>
    <property type="match status" value="1"/>
</dbReference>
<keyword evidence="1" id="KW-0547">Nucleotide-binding</keyword>
<dbReference type="SMART" id="SM00028">
    <property type="entry name" value="TPR"/>
    <property type="match status" value="4"/>
</dbReference>